<keyword evidence="1" id="KW-0285">Flavoprotein</keyword>
<feature type="compositionally biased region" description="Low complexity" evidence="4">
    <location>
        <begin position="133"/>
        <end position="151"/>
    </location>
</feature>
<dbReference type="InterPro" id="IPR051205">
    <property type="entry name" value="UbiH/COQ6_monooxygenase"/>
</dbReference>
<keyword evidence="3" id="KW-0560">Oxidoreductase</keyword>
<dbReference type="SUPFAM" id="SSF51905">
    <property type="entry name" value="FAD/NAD(P)-binding domain"/>
    <property type="match status" value="1"/>
</dbReference>
<sequence length="710" mass="74902">MRSHTLARSAAAGATASASSGLTAVRCAASPSTRRAISSAVSAASSARTSSQRASTPRTSSSGKVRAQTLHGVRALSLAVESATSADITIVGGGVAGLALACALTAPSSAFSTLHNPPSIALIDAGNLERLAQWPPSSSSSSAQAPVQPTPNEERTAWENRTVSLAADNLAWFLSDSVGAASFLRRDRTWDVQAMNVSDGLTGAAIEFGSDEGGLEAAVHLSTMVEISNLQQALLKTLRERAQEGRKKITILQNTKVESIIPSPLAEHESNNPDPWPLLTLSSSSQQQQQQQQLRTRLLIGADGNNSPVRTYAGIRTFGHDYGQRGLVSTLRCRPGTVGHTAYQRFLPSGPIAFLPMSSSAASMVWTLPSDIARALETVHRESHSTNPDLLANLINASFRLPWHSIDYLFARIQSSLSDSAPTESGQRDWTWLQEAIDQRIRTTLFRSAAEVEALGGVPDDEYSASVGMGAGAHSGRAPPKIISVDERSPASFPLSLRHAEAYTGASLRGPSSSANTSPLDAFKPSQMLEGLMGAVGLLRGVGGGSERELTHPLADGHAAPPARSRTVLVGDAAHTVHPLAGQGLNQGLLDVRALSKALERAVREEGADLGLAKSLGSGGYERERWAANALWASGIDKLGQLFWVGDAGRGYTGRQGDDEGGVLRTGRGLLEKALVWGRSTGLEVLNELGPIKERMVRGAGSPTQHQQRP</sequence>
<dbReference type="PANTHER" id="PTHR43876:SF7">
    <property type="entry name" value="UBIQUINONE BIOSYNTHESIS MONOOXYGENASE COQ6, MITOCHONDRIAL"/>
    <property type="match status" value="1"/>
</dbReference>
<keyword evidence="2" id="KW-0274">FAD</keyword>
<dbReference type="AlphaFoldDB" id="A0A177T849"/>
<dbReference type="PANTHER" id="PTHR43876">
    <property type="entry name" value="UBIQUINONE BIOSYNTHESIS MONOOXYGENASE COQ6, MITOCHONDRIAL"/>
    <property type="match status" value="1"/>
</dbReference>
<feature type="domain" description="FAD-binding" evidence="5">
    <location>
        <begin position="563"/>
        <end position="612"/>
    </location>
</feature>
<evidence type="ECO:0000313" key="7">
    <source>
        <dbReference type="Proteomes" id="UP000077521"/>
    </source>
</evidence>
<evidence type="ECO:0000256" key="3">
    <source>
        <dbReference type="ARBA" id="ARBA00023002"/>
    </source>
</evidence>
<dbReference type="PROSITE" id="PS01304">
    <property type="entry name" value="UBIH"/>
    <property type="match status" value="1"/>
</dbReference>
<dbReference type="InterPro" id="IPR002938">
    <property type="entry name" value="FAD-bd"/>
</dbReference>
<dbReference type="GO" id="GO:0071949">
    <property type="term" value="F:FAD binding"/>
    <property type="evidence" value="ECO:0007669"/>
    <property type="project" value="InterPro"/>
</dbReference>
<evidence type="ECO:0000256" key="4">
    <source>
        <dbReference type="SAM" id="MobiDB-lite"/>
    </source>
</evidence>
<dbReference type="GO" id="GO:0016491">
    <property type="term" value="F:oxidoreductase activity"/>
    <property type="evidence" value="ECO:0007669"/>
    <property type="project" value="UniProtKB-KW"/>
</dbReference>
<gene>
    <name evidence="6" type="ORF">A4X13_0g5328</name>
</gene>
<evidence type="ECO:0000313" key="6">
    <source>
        <dbReference type="EMBL" id="KAE8249128.1"/>
    </source>
</evidence>
<dbReference type="InterPro" id="IPR036188">
    <property type="entry name" value="FAD/NAD-bd_sf"/>
</dbReference>
<evidence type="ECO:0000256" key="1">
    <source>
        <dbReference type="ARBA" id="ARBA00022630"/>
    </source>
</evidence>
<dbReference type="Gene3D" id="3.50.50.60">
    <property type="entry name" value="FAD/NAD(P)-binding domain"/>
    <property type="match status" value="2"/>
</dbReference>
<dbReference type="GO" id="GO:0005739">
    <property type="term" value="C:mitochondrion"/>
    <property type="evidence" value="ECO:0007669"/>
    <property type="project" value="TreeGrafter"/>
</dbReference>
<evidence type="ECO:0000259" key="5">
    <source>
        <dbReference type="Pfam" id="PF01494"/>
    </source>
</evidence>
<organism evidence="6 7">
    <name type="scientific">Tilletia indica</name>
    <dbReference type="NCBI Taxonomy" id="43049"/>
    <lineage>
        <taxon>Eukaryota</taxon>
        <taxon>Fungi</taxon>
        <taxon>Dikarya</taxon>
        <taxon>Basidiomycota</taxon>
        <taxon>Ustilaginomycotina</taxon>
        <taxon>Exobasidiomycetes</taxon>
        <taxon>Tilletiales</taxon>
        <taxon>Tilletiaceae</taxon>
        <taxon>Tilletia</taxon>
    </lineage>
</organism>
<protein>
    <recommendedName>
        <fullName evidence="5">FAD-binding domain-containing protein</fullName>
    </recommendedName>
</protein>
<feature type="region of interest" description="Disordered" evidence="4">
    <location>
        <begin position="265"/>
        <end position="292"/>
    </location>
</feature>
<reference evidence="6" key="1">
    <citation type="submission" date="2016-04" db="EMBL/GenBank/DDBJ databases">
        <authorList>
            <person name="Nguyen H.D."/>
            <person name="Samba Siva P."/>
            <person name="Cullis J."/>
            <person name="Levesque C.A."/>
            <person name="Hambleton S."/>
        </authorList>
    </citation>
    <scope>NUCLEOTIDE SEQUENCE</scope>
    <source>
        <strain evidence="6">DAOMC 236416</strain>
    </source>
</reference>
<feature type="region of interest" description="Disordered" evidence="4">
    <location>
        <begin position="39"/>
        <end position="66"/>
    </location>
</feature>
<proteinExistence type="predicted"/>
<accession>A0A177T849</accession>
<comment type="caution">
    <text evidence="6">The sequence shown here is derived from an EMBL/GenBank/DDBJ whole genome shotgun (WGS) entry which is preliminary data.</text>
</comment>
<feature type="compositionally biased region" description="Low complexity" evidence="4">
    <location>
        <begin position="278"/>
        <end position="292"/>
    </location>
</feature>
<dbReference type="InterPro" id="IPR018168">
    <property type="entry name" value="Ubi_Hdrlase_CS"/>
</dbReference>
<keyword evidence="7" id="KW-1185">Reference proteome</keyword>
<reference evidence="6" key="2">
    <citation type="journal article" date="2019" name="IMA Fungus">
        <title>Genome sequencing and comparison of five Tilletia species to identify candidate genes for the detection of regulated species infecting wheat.</title>
        <authorList>
            <person name="Nguyen H.D.T."/>
            <person name="Sultana T."/>
            <person name="Kesanakurti P."/>
            <person name="Hambleton S."/>
        </authorList>
    </citation>
    <scope>NUCLEOTIDE SEQUENCE</scope>
    <source>
        <strain evidence="6">DAOMC 236416</strain>
    </source>
</reference>
<feature type="domain" description="FAD-binding" evidence="5">
    <location>
        <begin position="231"/>
        <end position="375"/>
    </location>
</feature>
<evidence type="ECO:0000256" key="2">
    <source>
        <dbReference type="ARBA" id="ARBA00022827"/>
    </source>
</evidence>
<dbReference type="PRINTS" id="PR00420">
    <property type="entry name" value="RNGMNOXGNASE"/>
</dbReference>
<name>A0A177T849_9BASI</name>
<dbReference type="EMBL" id="LWDF02000407">
    <property type="protein sequence ID" value="KAE8249128.1"/>
    <property type="molecule type" value="Genomic_DNA"/>
</dbReference>
<dbReference type="Proteomes" id="UP000077521">
    <property type="component" value="Unassembled WGS sequence"/>
</dbReference>
<dbReference type="Pfam" id="PF01494">
    <property type="entry name" value="FAD_binding_3"/>
    <property type="match status" value="2"/>
</dbReference>
<feature type="region of interest" description="Disordered" evidence="4">
    <location>
        <begin position="133"/>
        <end position="155"/>
    </location>
</feature>
<feature type="compositionally biased region" description="Low complexity" evidence="4">
    <location>
        <begin position="39"/>
        <end position="62"/>
    </location>
</feature>